<evidence type="ECO:0000313" key="4">
    <source>
        <dbReference type="EMBL" id="REF36195.1"/>
    </source>
</evidence>
<evidence type="ECO:0000313" key="5">
    <source>
        <dbReference type="Proteomes" id="UP000256485"/>
    </source>
</evidence>
<dbReference type="InterPro" id="IPR018946">
    <property type="entry name" value="PhoD-like_MPP"/>
</dbReference>
<reference evidence="4 5" key="1">
    <citation type="submission" date="2018-08" db="EMBL/GenBank/DDBJ databases">
        <title>Sequencing the genomes of 1000 actinobacteria strains.</title>
        <authorList>
            <person name="Klenk H.-P."/>
        </authorList>
    </citation>
    <scope>NUCLEOTIDE SEQUENCE [LARGE SCALE GENOMIC DNA]</scope>
    <source>
        <strain evidence="4 5">DSM 22891</strain>
    </source>
</reference>
<dbReference type="OrthoDB" id="327733at2"/>
<evidence type="ECO:0000259" key="3">
    <source>
        <dbReference type="Pfam" id="PF16655"/>
    </source>
</evidence>
<dbReference type="InterPro" id="IPR052900">
    <property type="entry name" value="Phospholipid_Metab_Enz"/>
</dbReference>
<dbReference type="Proteomes" id="UP000256485">
    <property type="component" value="Unassembled WGS sequence"/>
</dbReference>
<dbReference type="Pfam" id="PF16655">
    <property type="entry name" value="PhoD_N"/>
    <property type="match status" value="1"/>
</dbReference>
<feature type="domain" description="Phospholipase D N-terminal" evidence="3">
    <location>
        <begin position="59"/>
        <end position="157"/>
    </location>
</feature>
<dbReference type="Gene3D" id="2.60.40.380">
    <property type="entry name" value="Purple acid phosphatase-like, N-terminal"/>
    <property type="match status" value="1"/>
</dbReference>
<protein>
    <submittedName>
        <fullName evidence="4">Alkaline phosphatase D</fullName>
    </submittedName>
</protein>
<dbReference type="InterPro" id="IPR032093">
    <property type="entry name" value="PhoD_N"/>
</dbReference>
<evidence type="ECO:0000259" key="2">
    <source>
        <dbReference type="Pfam" id="PF09423"/>
    </source>
</evidence>
<dbReference type="InterPro" id="IPR029052">
    <property type="entry name" value="Metallo-depent_PP-like"/>
</dbReference>
<dbReference type="PANTHER" id="PTHR43606">
    <property type="entry name" value="PHOSPHATASE, PUTATIVE (AFU_ORTHOLOGUE AFUA_6G08710)-RELATED"/>
    <property type="match status" value="1"/>
</dbReference>
<gene>
    <name evidence="4" type="ORF">DFJ64_1595</name>
</gene>
<feature type="region of interest" description="Disordered" evidence="1">
    <location>
        <begin position="545"/>
        <end position="575"/>
    </location>
</feature>
<feature type="domain" description="PhoD-like phosphatase metallophosphatase" evidence="2">
    <location>
        <begin position="170"/>
        <end position="512"/>
    </location>
</feature>
<name>A0A3D9VB03_THECX</name>
<dbReference type="Gene3D" id="3.60.21.70">
    <property type="entry name" value="PhoD-like phosphatase"/>
    <property type="match status" value="1"/>
</dbReference>
<dbReference type="InterPro" id="IPR038607">
    <property type="entry name" value="PhoD-like_sf"/>
</dbReference>
<comment type="caution">
    <text evidence="4">The sequence shown here is derived from an EMBL/GenBank/DDBJ whole genome shotgun (WGS) entry which is preliminary data.</text>
</comment>
<dbReference type="Pfam" id="PF09423">
    <property type="entry name" value="PhoD"/>
    <property type="match status" value="1"/>
</dbReference>
<dbReference type="EMBL" id="QTUC01000001">
    <property type="protein sequence ID" value="REF36195.1"/>
    <property type="molecule type" value="Genomic_DNA"/>
</dbReference>
<evidence type="ECO:0000256" key="1">
    <source>
        <dbReference type="SAM" id="MobiDB-lite"/>
    </source>
</evidence>
<dbReference type="PANTHER" id="PTHR43606:SF2">
    <property type="entry name" value="ALKALINE PHOSPHATASE FAMILY PROTEIN (AFU_ORTHOLOGUE AFUA_5G03860)"/>
    <property type="match status" value="1"/>
</dbReference>
<feature type="compositionally biased region" description="Basic and acidic residues" evidence="1">
    <location>
        <begin position="559"/>
        <end position="575"/>
    </location>
</feature>
<organism evidence="4 5">
    <name type="scientific">Thermasporomyces composti</name>
    <dbReference type="NCBI Taxonomy" id="696763"/>
    <lineage>
        <taxon>Bacteria</taxon>
        <taxon>Bacillati</taxon>
        <taxon>Actinomycetota</taxon>
        <taxon>Actinomycetes</taxon>
        <taxon>Propionibacteriales</taxon>
        <taxon>Nocardioidaceae</taxon>
        <taxon>Thermasporomyces</taxon>
    </lineage>
</organism>
<proteinExistence type="predicted"/>
<accession>A0A3D9VB03</accession>
<dbReference type="AlphaFoldDB" id="A0A3D9VB03"/>
<sequence>MRDELVGRRIRQQLLAGDLDRRKFMAVTAASTVALVLGKGPYTTRTMNSGRFSDYPFTLGVASGDPLPDGVVLWTRLAPDPLAEGGHGGMPDARVPVQWEVAEDENFRRVVRRGTASAYPELAHSVHVEVSGLKPNRWYYYRFRARGEISPVGRTKTTPAYGAAVDQLRFAFASCQRYTDGYYTAYQHMAQEDLDFVLHLGDYIYEYGVEMNGGARNLPDLLPDYLIPEAVTLDRYRLQYALYKLDPNLQATHQAFPFIVTWDDHEVENNYAGLVPEEGSQTPTLEEFLVRRANAYRAYYEHMPLRRSSMPSGPDMQLYRRLSFGSLIDFHVLDTRQYRDDQAAGDGTKPPNDESLDPTRTATGEEQERWLLDSLSASQATWKVLAQQIFFSQRDFAAGDELSFSMDGWDGYAGQRDRLLREFADLGVNPVVLTGDVHANYASDVKLNFSDPNSPTIGVEFVGTSIASGQNGSDSTSTGDRILAENPHIKFFNGQRGYVRCTVTPDLWQSDYRVVPYITEPGADIFTRASFVTEAANPGLQVASLRSVPSRPESEFETDAERFERERRDGRGPTA</sequence>
<dbReference type="RefSeq" id="WP_115849867.1">
    <property type="nucleotide sequence ID" value="NZ_QTUC01000001.1"/>
</dbReference>
<keyword evidence="5" id="KW-1185">Reference proteome</keyword>
<dbReference type="SUPFAM" id="SSF56300">
    <property type="entry name" value="Metallo-dependent phosphatases"/>
    <property type="match status" value="1"/>
</dbReference>
<feature type="region of interest" description="Disordered" evidence="1">
    <location>
        <begin position="341"/>
        <end position="364"/>
    </location>
</feature>
<dbReference type="CDD" id="cd07389">
    <property type="entry name" value="MPP_PhoD"/>
    <property type="match status" value="1"/>
</dbReference>